<keyword evidence="2" id="KW-0812">Transmembrane</keyword>
<comment type="caution">
    <text evidence="3">The sequence shown here is derived from an EMBL/GenBank/DDBJ whole genome shotgun (WGS) entry which is preliminary data.</text>
</comment>
<dbReference type="AlphaFoldDB" id="A0A8J7M466"/>
<dbReference type="RefSeq" id="WP_200606141.1">
    <property type="nucleotide sequence ID" value="NZ_JAEHHL010000001.1"/>
</dbReference>
<keyword evidence="2" id="KW-1133">Transmembrane helix</keyword>
<feature type="transmembrane region" description="Helical" evidence="2">
    <location>
        <begin position="54"/>
        <end position="75"/>
    </location>
</feature>
<keyword evidence="2" id="KW-0472">Membrane</keyword>
<name>A0A8J7M466_9RHOB</name>
<organism evidence="3 4">
    <name type="scientific">Thermohalobaculum xanthum</name>
    <dbReference type="NCBI Taxonomy" id="2753746"/>
    <lineage>
        <taxon>Bacteria</taxon>
        <taxon>Pseudomonadati</taxon>
        <taxon>Pseudomonadota</taxon>
        <taxon>Alphaproteobacteria</taxon>
        <taxon>Rhodobacterales</taxon>
        <taxon>Paracoccaceae</taxon>
        <taxon>Thermohalobaculum</taxon>
    </lineage>
</organism>
<evidence type="ECO:0000256" key="1">
    <source>
        <dbReference type="SAM" id="MobiDB-lite"/>
    </source>
</evidence>
<evidence type="ECO:0000313" key="4">
    <source>
        <dbReference type="Proteomes" id="UP000655420"/>
    </source>
</evidence>
<feature type="compositionally biased region" description="Basic and acidic residues" evidence="1">
    <location>
        <begin position="35"/>
        <end position="44"/>
    </location>
</feature>
<accession>A0A8J7M466</accession>
<evidence type="ECO:0000256" key="2">
    <source>
        <dbReference type="SAM" id="Phobius"/>
    </source>
</evidence>
<protein>
    <submittedName>
        <fullName evidence="3">Uncharacterized protein</fullName>
    </submittedName>
</protein>
<sequence length="76" mass="8504">MFLQAADRRQLDATSTPPSLPASGWRRDFPRKHGIHDSQHPRVQSDIERHDPALAVFLAPVIGAGIWGVILYMIFA</sequence>
<keyword evidence="4" id="KW-1185">Reference proteome</keyword>
<reference evidence="3" key="1">
    <citation type="submission" date="2020-12" db="EMBL/GenBank/DDBJ databases">
        <title>Bacterial taxonomy.</title>
        <authorList>
            <person name="Pan X."/>
        </authorList>
    </citation>
    <scope>NUCLEOTIDE SEQUENCE</scope>
    <source>
        <strain evidence="3">M0105</strain>
    </source>
</reference>
<feature type="region of interest" description="Disordered" evidence="1">
    <location>
        <begin position="1"/>
        <end position="44"/>
    </location>
</feature>
<dbReference type="EMBL" id="JAEHHL010000001">
    <property type="protein sequence ID" value="MBK0397878.1"/>
    <property type="molecule type" value="Genomic_DNA"/>
</dbReference>
<evidence type="ECO:0000313" key="3">
    <source>
        <dbReference type="EMBL" id="MBK0397878.1"/>
    </source>
</evidence>
<dbReference type="Proteomes" id="UP000655420">
    <property type="component" value="Unassembled WGS sequence"/>
</dbReference>
<proteinExistence type="predicted"/>
<feature type="compositionally biased region" description="Basic and acidic residues" evidence="1">
    <location>
        <begin position="1"/>
        <end position="11"/>
    </location>
</feature>
<gene>
    <name evidence="3" type="ORF">H0I76_01640</name>
</gene>